<gene>
    <name evidence="1" type="ORF">Ae201684_010046</name>
</gene>
<reference evidence="1 2" key="1">
    <citation type="submission" date="2019-07" db="EMBL/GenBank/DDBJ databases">
        <title>Genomics analysis of Aphanomyces spp. identifies a new class of oomycete effector associated with host adaptation.</title>
        <authorList>
            <person name="Gaulin E."/>
        </authorList>
    </citation>
    <scope>NUCLEOTIDE SEQUENCE [LARGE SCALE GENOMIC DNA]</scope>
    <source>
        <strain evidence="1 2">ATCC 201684</strain>
    </source>
</reference>
<sequence>MSGRFDAHGKYIEEESEEGMLGRHAVQLSPLLNRPLDDVVKLPTLEVLLSVPSEFVIRYIRHPAEAQTLLQVGYLGAELDVLLEHTMEQAGDYHRCHTILKGTVECSLSNSLYVAESVTRHTAMAGIEANLALLDARVKGVLKQLDVLQSALKGYLAMHLTFVQELELGGASALAKSRSQLIQVEQLVVDRVASILNGDMTRWNPCECWPEFVSCRDSQTTHISETEHKGDIQSSASSSVYAGLHHQDEPVFHDNPFVQ</sequence>
<evidence type="ECO:0000313" key="1">
    <source>
        <dbReference type="EMBL" id="KAF0732937.1"/>
    </source>
</evidence>
<evidence type="ECO:0000313" key="2">
    <source>
        <dbReference type="Proteomes" id="UP000481153"/>
    </source>
</evidence>
<keyword evidence="2" id="KW-1185">Reference proteome</keyword>
<dbReference type="VEuPathDB" id="FungiDB:AeMF1_010717"/>
<dbReference type="AlphaFoldDB" id="A0A6G0WZ92"/>
<dbReference type="EMBL" id="VJMJ01000127">
    <property type="protein sequence ID" value="KAF0732937.1"/>
    <property type="molecule type" value="Genomic_DNA"/>
</dbReference>
<protein>
    <submittedName>
        <fullName evidence="1">Uncharacterized protein</fullName>
    </submittedName>
</protein>
<accession>A0A6G0WZ92</accession>
<dbReference type="Proteomes" id="UP000481153">
    <property type="component" value="Unassembled WGS sequence"/>
</dbReference>
<organism evidence="1 2">
    <name type="scientific">Aphanomyces euteiches</name>
    <dbReference type="NCBI Taxonomy" id="100861"/>
    <lineage>
        <taxon>Eukaryota</taxon>
        <taxon>Sar</taxon>
        <taxon>Stramenopiles</taxon>
        <taxon>Oomycota</taxon>
        <taxon>Saprolegniomycetes</taxon>
        <taxon>Saprolegniales</taxon>
        <taxon>Verrucalvaceae</taxon>
        <taxon>Aphanomyces</taxon>
    </lineage>
</organism>
<name>A0A6G0WZ92_9STRA</name>
<comment type="caution">
    <text evidence="1">The sequence shown here is derived from an EMBL/GenBank/DDBJ whole genome shotgun (WGS) entry which is preliminary data.</text>
</comment>
<proteinExistence type="predicted"/>